<evidence type="ECO:0000313" key="3">
    <source>
        <dbReference type="EMBL" id="SDG05318.1"/>
    </source>
</evidence>
<dbReference type="RefSeq" id="WP_090048783.1">
    <property type="nucleotide sequence ID" value="NZ_FNCC01000005.1"/>
</dbReference>
<keyword evidence="2" id="KW-0560">Oxidoreductase</keyword>
<dbReference type="Gene3D" id="3.40.50.720">
    <property type="entry name" value="NAD(P)-binding Rossmann-like Domain"/>
    <property type="match status" value="1"/>
</dbReference>
<dbReference type="Proteomes" id="UP000199623">
    <property type="component" value="Unassembled WGS sequence"/>
</dbReference>
<protein>
    <submittedName>
        <fullName evidence="3">NAD(P)-dependent dehydrogenase, short-chain alcohol dehydrogenase family</fullName>
    </submittedName>
</protein>
<dbReference type="CDD" id="cd05233">
    <property type="entry name" value="SDR_c"/>
    <property type="match status" value="1"/>
</dbReference>
<dbReference type="AlphaFoldDB" id="A0A1G7R3L1"/>
<gene>
    <name evidence="3" type="ORF">SAMN05216553_10591</name>
</gene>
<organism evidence="3 4">
    <name type="scientific">Lentzea fradiae</name>
    <dbReference type="NCBI Taxonomy" id="200378"/>
    <lineage>
        <taxon>Bacteria</taxon>
        <taxon>Bacillati</taxon>
        <taxon>Actinomycetota</taxon>
        <taxon>Actinomycetes</taxon>
        <taxon>Pseudonocardiales</taxon>
        <taxon>Pseudonocardiaceae</taxon>
        <taxon>Lentzea</taxon>
    </lineage>
</organism>
<evidence type="ECO:0000313" key="4">
    <source>
        <dbReference type="Proteomes" id="UP000199623"/>
    </source>
</evidence>
<dbReference type="Pfam" id="PF13561">
    <property type="entry name" value="adh_short_C2"/>
    <property type="match status" value="1"/>
</dbReference>
<dbReference type="FunFam" id="3.40.50.720:FF:000084">
    <property type="entry name" value="Short-chain dehydrogenase reductase"/>
    <property type="match status" value="1"/>
</dbReference>
<dbReference type="GO" id="GO:0016616">
    <property type="term" value="F:oxidoreductase activity, acting on the CH-OH group of donors, NAD or NADP as acceptor"/>
    <property type="evidence" value="ECO:0007669"/>
    <property type="project" value="TreeGrafter"/>
</dbReference>
<keyword evidence="4" id="KW-1185">Reference proteome</keyword>
<name>A0A1G7R3L1_9PSEU</name>
<accession>A0A1G7R3L1</accession>
<dbReference type="PANTHER" id="PTHR42760">
    <property type="entry name" value="SHORT-CHAIN DEHYDROGENASES/REDUCTASES FAMILY MEMBER"/>
    <property type="match status" value="1"/>
</dbReference>
<evidence type="ECO:0000256" key="1">
    <source>
        <dbReference type="ARBA" id="ARBA00006484"/>
    </source>
</evidence>
<dbReference type="InterPro" id="IPR002347">
    <property type="entry name" value="SDR_fam"/>
</dbReference>
<proteinExistence type="inferred from homology"/>
<dbReference type="EMBL" id="FNCC01000005">
    <property type="protein sequence ID" value="SDG05318.1"/>
    <property type="molecule type" value="Genomic_DNA"/>
</dbReference>
<dbReference type="PRINTS" id="PR00080">
    <property type="entry name" value="SDRFAMILY"/>
</dbReference>
<dbReference type="OrthoDB" id="517007at2"/>
<sequence length="261" mass="27051">MTNSADRLSPPLAGRTVIVTGGAGGLGRAFSRGLVEAGAHVAVADLDVGRARAVAADIDPDAGVVDGFALDVSEEDSVRDCVAAVAERWGRIDVVVNNAAFLSEAHRRPLETFSVDDWMTTLKVNVLGPALMVRETLPWLARQGGSVVNIGSSTVLNGARNLAPYISSKGGVNAFTKAAARELGARGIRVNVVHPGFVDVRPVNDPPAEELPGHQAAIAARCIPRPELPADLVGAVVFLASDASSFITGQTINVDGGVNLH</sequence>
<dbReference type="STRING" id="200378.SAMN05216553_10591"/>
<comment type="similarity">
    <text evidence="1">Belongs to the short-chain dehydrogenases/reductases (SDR) family.</text>
</comment>
<dbReference type="InterPro" id="IPR036291">
    <property type="entry name" value="NAD(P)-bd_dom_sf"/>
</dbReference>
<dbReference type="SUPFAM" id="SSF51735">
    <property type="entry name" value="NAD(P)-binding Rossmann-fold domains"/>
    <property type="match status" value="1"/>
</dbReference>
<reference evidence="4" key="1">
    <citation type="submission" date="2016-10" db="EMBL/GenBank/DDBJ databases">
        <authorList>
            <person name="Varghese N."/>
            <person name="Submissions S."/>
        </authorList>
    </citation>
    <scope>NUCLEOTIDE SEQUENCE [LARGE SCALE GENOMIC DNA]</scope>
    <source>
        <strain evidence="4">CGMCC 4.3506</strain>
    </source>
</reference>
<evidence type="ECO:0000256" key="2">
    <source>
        <dbReference type="ARBA" id="ARBA00023002"/>
    </source>
</evidence>
<dbReference type="PRINTS" id="PR00081">
    <property type="entry name" value="GDHRDH"/>
</dbReference>